<dbReference type="InterPro" id="IPR051780">
    <property type="entry name" value="Ca_Up-reg_Membrane_Reg"/>
</dbReference>
<reference evidence="1 2" key="1">
    <citation type="submission" date="2011-11" db="EMBL/GenBank/DDBJ databases">
        <title>Complete sequence of Granulicella mallensis MP5ACTX8.</title>
        <authorList>
            <consortium name="US DOE Joint Genome Institute"/>
            <person name="Lucas S."/>
            <person name="Copeland A."/>
            <person name="Lapidus A."/>
            <person name="Cheng J.-F."/>
            <person name="Goodwin L."/>
            <person name="Pitluck S."/>
            <person name="Peters L."/>
            <person name="Lu M."/>
            <person name="Detter J.C."/>
            <person name="Han C."/>
            <person name="Tapia R."/>
            <person name="Land M."/>
            <person name="Hauser L."/>
            <person name="Kyrpides N."/>
            <person name="Ivanova N."/>
            <person name="Mikhailova N."/>
            <person name="Pagani I."/>
            <person name="Rawat S."/>
            <person name="Mannisto M."/>
            <person name="Haggblom M."/>
            <person name="Woyke T."/>
        </authorList>
    </citation>
    <scope>NUCLEOTIDE SEQUENCE [LARGE SCALE GENOMIC DNA]</scope>
    <source>
        <strain evidence="2">ATCC BAA-1857 / DSM 23137 / MP5ACTX8</strain>
    </source>
</reference>
<dbReference type="RefSeq" id="WP_014266331.1">
    <property type="nucleotide sequence ID" value="NC_016631.1"/>
</dbReference>
<protein>
    <submittedName>
        <fullName evidence="1">Uncharacterized protein</fullName>
    </submittedName>
</protein>
<dbReference type="HOGENOM" id="CLU_333102_0_0_0"/>
<dbReference type="PROSITE" id="PS50231">
    <property type="entry name" value="RICIN_B_LECTIN"/>
    <property type="match status" value="1"/>
</dbReference>
<evidence type="ECO:0000313" key="1">
    <source>
        <dbReference type="EMBL" id="AEU37455.1"/>
    </source>
</evidence>
<dbReference type="InterPro" id="IPR035992">
    <property type="entry name" value="Ricin_B-like_lectins"/>
</dbReference>
<keyword evidence="2" id="KW-1185">Reference proteome</keyword>
<evidence type="ECO:0000313" key="2">
    <source>
        <dbReference type="Proteomes" id="UP000007113"/>
    </source>
</evidence>
<dbReference type="Proteomes" id="UP000007113">
    <property type="component" value="Chromosome"/>
</dbReference>
<proteinExistence type="predicted"/>
<name>G8NT25_GRAMM</name>
<dbReference type="OrthoDB" id="1488376at2"/>
<sequence length="858" mass="91410">MAQYFMIQLEANDAFVLSLQAGNNGGWAPWVLSWSLYPMTPIAATQDYGYQQWSITPEGYIVNAGNPKMFLTLGTATASGISTTSPGLPSTWNNATNNPTLTAGGFDPDLIQQFVVLPNGSGSTDLKNLAGTIATRQSYEACLNATSENPQQLVILGTIYGQVNSNVWITAYALPPSSGLSNSQEWNLHSTQQWKIAPCPLVIDQWTTIQSQLSTPSQKFRVSLPMKVTGSLDLNDTYEAVPENTQAIAALQSSLSLGATWQMTADGYLSNDWDPGLVLTVGLDASGAANNVYVFAKIPTSPDSGPDPSQVWLVPERGVLVSQVNPGLALTIPANGSVPIAGAQLTMTPYTSSSLTAAQKWDFFPGFELQTLLVQPPIPFPSESPNIETIENALWPASVGGPPRGGLRGQYTNLAAPLASFQTRILAMAAANKDLDTTASELVLELEAAQAVQALFQQYSLFVLELTDGQQSLLNEIAALTGIANQPSSKVKMKWWQLGAGLLYTALNLVGSIAGTYFGDPGAGKQLAGAAKFASVAIPAIANLIQTTVNGVQLNQATNPPSLEQTYAQFQQTMLNSFEQMLMESTRIEYSILTDWRKLQIFAQLCISSGPDSLYWPSTATSAHARALLPGYIQQLLQSFLPVVSNFEIKVTPLVTGTPSPGPGMIVKNPLTYTEVSSSLALTGDSTTLQTYNYYAQEGSLPTTLFNYIRASVLNPHTFFNAIGGWSDLPITGSSTKDIVLILIQNATELDLVASFNSIFTVDGSGWGSFNSPTIGSYSAFFADTSGTVSGAGCNISLSPANDAGSTICQVSVIVSGSVVSITQAPSGSWSSYQLIVELLQGRAPWIAQITFRYAQAS</sequence>
<dbReference type="EMBL" id="CP003130">
    <property type="protein sequence ID" value="AEU37455.1"/>
    <property type="molecule type" value="Genomic_DNA"/>
</dbReference>
<dbReference type="Gene3D" id="2.80.10.50">
    <property type="match status" value="1"/>
</dbReference>
<dbReference type="PANTHER" id="PTHR31599">
    <property type="entry name" value="CALCIUM UP-REGULATED PROTEIN A-RELATED"/>
    <property type="match status" value="1"/>
</dbReference>
<dbReference type="AlphaFoldDB" id="G8NT25"/>
<accession>G8NT25</accession>
<gene>
    <name evidence="1" type="ordered locus">AciX8_3153</name>
</gene>
<dbReference type="KEGG" id="gma:AciX8_3153"/>
<organism evidence="1 2">
    <name type="scientific">Granulicella mallensis (strain ATCC BAA-1857 / DSM 23137 / MP5ACTX8)</name>
    <dbReference type="NCBI Taxonomy" id="682795"/>
    <lineage>
        <taxon>Bacteria</taxon>
        <taxon>Pseudomonadati</taxon>
        <taxon>Acidobacteriota</taxon>
        <taxon>Terriglobia</taxon>
        <taxon>Terriglobales</taxon>
        <taxon>Acidobacteriaceae</taxon>
        <taxon>Granulicella</taxon>
    </lineage>
</organism>
<dbReference type="SUPFAM" id="SSF50370">
    <property type="entry name" value="Ricin B-like lectins"/>
    <property type="match status" value="1"/>
</dbReference>